<dbReference type="Proteomes" id="UP000502260">
    <property type="component" value="Chromosome"/>
</dbReference>
<feature type="domain" description="Thioredoxin" evidence="2">
    <location>
        <begin position="43"/>
        <end position="128"/>
    </location>
</feature>
<dbReference type="EMBL" id="AP022853">
    <property type="protein sequence ID" value="BCB27380.1"/>
    <property type="molecule type" value="Genomic_DNA"/>
</dbReference>
<dbReference type="Gene3D" id="3.40.30.10">
    <property type="entry name" value="Glutaredoxin"/>
    <property type="match status" value="1"/>
</dbReference>
<evidence type="ECO:0000256" key="1">
    <source>
        <dbReference type="ARBA" id="ARBA00023284"/>
    </source>
</evidence>
<evidence type="ECO:0000313" key="4">
    <source>
        <dbReference type="Proteomes" id="UP000502260"/>
    </source>
</evidence>
<name>A0A6F8VDG2_9PROT</name>
<dbReference type="InterPro" id="IPR013766">
    <property type="entry name" value="Thioredoxin_domain"/>
</dbReference>
<dbReference type="RefSeq" id="WP_173064889.1">
    <property type="nucleotide sequence ID" value="NZ_AP022853.1"/>
</dbReference>
<evidence type="ECO:0000313" key="3">
    <source>
        <dbReference type="EMBL" id="BCB27380.1"/>
    </source>
</evidence>
<reference evidence="4" key="1">
    <citation type="submission" date="2020-03" db="EMBL/GenBank/DDBJ databases">
        <title>Complete genome sequence of sulfur-oxidizing bacterium skT11.</title>
        <authorList>
            <person name="Kanda M."/>
            <person name="Kojima H."/>
            <person name="Fukui M."/>
        </authorList>
    </citation>
    <scope>NUCLEOTIDE SEQUENCE [LARGE SCALE GENOMIC DNA]</scope>
    <source>
        <strain evidence="4">skT11</strain>
    </source>
</reference>
<evidence type="ECO:0000259" key="2">
    <source>
        <dbReference type="Pfam" id="PF00085"/>
    </source>
</evidence>
<keyword evidence="4" id="KW-1185">Reference proteome</keyword>
<dbReference type="InterPro" id="IPR017937">
    <property type="entry name" value="Thioredoxin_CS"/>
</dbReference>
<keyword evidence="1" id="KW-0676">Redox-active center</keyword>
<dbReference type="GO" id="GO:0045454">
    <property type="term" value="P:cell redox homeostasis"/>
    <property type="evidence" value="ECO:0007669"/>
    <property type="project" value="TreeGrafter"/>
</dbReference>
<gene>
    <name evidence="3" type="ORF">SKTS_22660</name>
</gene>
<dbReference type="InterPro" id="IPR036249">
    <property type="entry name" value="Thioredoxin-like_sf"/>
</dbReference>
<dbReference type="Pfam" id="PF00085">
    <property type="entry name" value="Thioredoxin"/>
    <property type="match status" value="1"/>
</dbReference>
<dbReference type="AlphaFoldDB" id="A0A6F8VDG2"/>
<organism evidence="3 4">
    <name type="scientific">Sulfurimicrobium lacus</name>
    <dbReference type="NCBI Taxonomy" id="2715678"/>
    <lineage>
        <taxon>Bacteria</taxon>
        <taxon>Pseudomonadati</taxon>
        <taxon>Pseudomonadota</taxon>
        <taxon>Betaproteobacteria</taxon>
        <taxon>Nitrosomonadales</taxon>
        <taxon>Sulfuricellaceae</taxon>
        <taxon>Sulfurimicrobium</taxon>
    </lineage>
</organism>
<dbReference type="KEGG" id="slac:SKTS_22660"/>
<sequence length="130" mass="14571">MTTYFGIALTAILLALALLQWRMARKAKKMEGQAVPEIEPEIEQKLRERGRALLYFYSPNCAPCRAMTPRIDQAATRHDNVFKFDVAQSLEIARKLGVMGTPTTLLIADGRIAQVNLGILSEKRLEELLA</sequence>
<dbReference type="GO" id="GO:0015036">
    <property type="term" value="F:disulfide oxidoreductase activity"/>
    <property type="evidence" value="ECO:0007669"/>
    <property type="project" value="UniProtKB-ARBA"/>
</dbReference>
<protein>
    <recommendedName>
        <fullName evidence="2">Thioredoxin domain-containing protein</fullName>
    </recommendedName>
</protein>
<dbReference type="CDD" id="cd02947">
    <property type="entry name" value="TRX_family"/>
    <property type="match status" value="1"/>
</dbReference>
<dbReference type="PANTHER" id="PTHR43601">
    <property type="entry name" value="THIOREDOXIN, MITOCHONDRIAL"/>
    <property type="match status" value="1"/>
</dbReference>
<dbReference type="PROSITE" id="PS00194">
    <property type="entry name" value="THIOREDOXIN_1"/>
    <property type="match status" value="1"/>
</dbReference>
<accession>A0A6F8VDG2</accession>
<dbReference type="PANTHER" id="PTHR43601:SF3">
    <property type="entry name" value="THIOREDOXIN, MITOCHONDRIAL"/>
    <property type="match status" value="1"/>
</dbReference>
<dbReference type="SUPFAM" id="SSF52833">
    <property type="entry name" value="Thioredoxin-like"/>
    <property type="match status" value="1"/>
</dbReference>
<proteinExistence type="predicted"/>